<protein>
    <submittedName>
        <fullName evidence="2">Uncharacterized protein</fullName>
    </submittedName>
</protein>
<evidence type="ECO:0000313" key="3">
    <source>
        <dbReference type="Proteomes" id="UP000295215"/>
    </source>
</evidence>
<comment type="caution">
    <text evidence="2">The sequence shown here is derived from an EMBL/GenBank/DDBJ whole genome shotgun (WGS) entry which is preliminary data.</text>
</comment>
<dbReference type="AlphaFoldDB" id="A0A4R7EU06"/>
<feature type="transmembrane region" description="Helical" evidence="1">
    <location>
        <begin position="12"/>
        <end position="33"/>
    </location>
</feature>
<keyword evidence="1" id="KW-1133">Transmembrane helix</keyword>
<proteinExistence type="predicted"/>
<name>A0A4R7EU06_9FLAO</name>
<sequence length="102" mass="12034">MSRVIYKNQTLLYLFIISFGIQNICFEDFNFGWSFYEDIIRLVFDISAITVLVSVILLVYQIIKIINKETVVVIEIIYLIINIILYYGVVFTSFYLSTQVRL</sequence>
<keyword evidence="1" id="KW-0472">Membrane</keyword>
<dbReference type="Proteomes" id="UP000295215">
    <property type="component" value="Unassembled WGS sequence"/>
</dbReference>
<organism evidence="2 3">
    <name type="scientific">Myroides indicus</name>
    <dbReference type="NCBI Taxonomy" id="1323422"/>
    <lineage>
        <taxon>Bacteria</taxon>
        <taxon>Pseudomonadati</taxon>
        <taxon>Bacteroidota</taxon>
        <taxon>Flavobacteriia</taxon>
        <taxon>Flavobacteriales</taxon>
        <taxon>Flavobacteriaceae</taxon>
        <taxon>Myroides</taxon>
    </lineage>
</organism>
<feature type="transmembrane region" description="Helical" evidence="1">
    <location>
        <begin position="72"/>
        <end position="96"/>
    </location>
</feature>
<evidence type="ECO:0000313" key="2">
    <source>
        <dbReference type="EMBL" id="TDS54002.1"/>
    </source>
</evidence>
<feature type="transmembrane region" description="Helical" evidence="1">
    <location>
        <begin position="39"/>
        <end position="60"/>
    </location>
</feature>
<keyword evidence="1" id="KW-0812">Transmembrane</keyword>
<accession>A0A4R7EU06</accession>
<gene>
    <name evidence="2" type="ORF">C8P70_12638</name>
</gene>
<evidence type="ECO:0000256" key="1">
    <source>
        <dbReference type="SAM" id="Phobius"/>
    </source>
</evidence>
<keyword evidence="3" id="KW-1185">Reference proteome</keyword>
<dbReference type="EMBL" id="SOAG01000026">
    <property type="protein sequence ID" value="TDS54002.1"/>
    <property type="molecule type" value="Genomic_DNA"/>
</dbReference>
<reference evidence="2 3" key="1">
    <citation type="submission" date="2019-03" db="EMBL/GenBank/DDBJ databases">
        <title>Genomic Encyclopedia of Archaeal and Bacterial Type Strains, Phase II (KMG-II): from individual species to whole genera.</title>
        <authorList>
            <person name="Goeker M."/>
        </authorList>
    </citation>
    <scope>NUCLEOTIDE SEQUENCE [LARGE SCALE GENOMIC DNA]</scope>
    <source>
        <strain evidence="2 3">DSM 28213</strain>
    </source>
</reference>